<keyword evidence="3" id="KW-1185">Reference proteome</keyword>
<proteinExistence type="predicted"/>
<accession>A0A5S4WS79</accession>
<dbReference type="Proteomes" id="UP000324853">
    <property type="component" value="Unassembled WGS sequence"/>
</dbReference>
<dbReference type="AlphaFoldDB" id="A0A5S4WS79"/>
<evidence type="ECO:0000256" key="1">
    <source>
        <dbReference type="SAM" id="MobiDB-lite"/>
    </source>
</evidence>
<sequence length="142" mass="15570">MTKSGTKSSVTSTGGKSRSPVRSAGRSAGSSRSGVRGKTNGRNTTIVSRDSPRKGKTDWARVDALTDEDIAEAVANDPDAVPIDIDWSDAVLVMPPRKKAISIRLDEDVLDFFKREGEGYQRRMNAVLRSYMQQKSKPKKRA</sequence>
<organism evidence="2 3">
    <name type="scientific">Bradyrhizobium cytisi</name>
    <dbReference type="NCBI Taxonomy" id="515489"/>
    <lineage>
        <taxon>Bacteria</taxon>
        <taxon>Pseudomonadati</taxon>
        <taxon>Pseudomonadota</taxon>
        <taxon>Alphaproteobacteria</taxon>
        <taxon>Hyphomicrobiales</taxon>
        <taxon>Nitrobacteraceae</taxon>
        <taxon>Bradyrhizobium</taxon>
    </lineage>
</organism>
<protein>
    <submittedName>
        <fullName evidence="2">BrnA antitoxin family protein</fullName>
    </submittedName>
</protein>
<evidence type="ECO:0000313" key="3">
    <source>
        <dbReference type="Proteomes" id="UP000324853"/>
    </source>
</evidence>
<dbReference type="OrthoDB" id="361944at2"/>
<feature type="compositionally biased region" description="Low complexity" evidence="1">
    <location>
        <begin position="1"/>
        <end position="37"/>
    </location>
</feature>
<evidence type="ECO:0000313" key="2">
    <source>
        <dbReference type="EMBL" id="TYL84383.1"/>
    </source>
</evidence>
<name>A0A5S4WS79_9BRAD</name>
<gene>
    <name evidence="2" type="ORF">FXB38_14740</name>
</gene>
<dbReference type="InterPro" id="IPR025528">
    <property type="entry name" value="BrnA_antitoxin"/>
</dbReference>
<feature type="compositionally biased region" description="Basic and acidic residues" evidence="1">
    <location>
        <begin position="50"/>
        <end position="59"/>
    </location>
</feature>
<dbReference type="EMBL" id="VSSR01000022">
    <property type="protein sequence ID" value="TYL84383.1"/>
    <property type="molecule type" value="Genomic_DNA"/>
</dbReference>
<dbReference type="Pfam" id="PF14384">
    <property type="entry name" value="BrnA_antitoxin"/>
    <property type="match status" value="1"/>
</dbReference>
<feature type="region of interest" description="Disordered" evidence="1">
    <location>
        <begin position="1"/>
        <end position="59"/>
    </location>
</feature>
<comment type="caution">
    <text evidence="2">The sequence shown here is derived from an EMBL/GenBank/DDBJ whole genome shotgun (WGS) entry which is preliminary data.</text>
</comment>
<reference evidence="2 3" key="1">
    <citation type="submission" date="2019-08" db="EMBL/GenBank/DDBJ databases">
        <title>Bradyrhizobium hipponensis sp. nov., a rhizobium isolated from a Lupinus angustifolius root nodule in Tunisia.</title>
        <authorList>
            <person name="Off K."/>
            <person name="Rejili M."/>
            <person name="Mars M."/>
            <person name="Brachmann A."/>
            <person name="Marin M."/>
        </authorList>
    </citation>
    <scope>NUCLEOTIDE SEQUENCE [LARGE SCALE GENOMIC DNA]</scope>
    <source>
        <strain evidence="2 3">CTAW11</strain>
    </source>
</reference>